<evidence type="ECO:0000256" key="1">
    <source>
        <dbReference type="SAM" id="SignalP"/>
    </source>
</evidence>
<organism evidence="3 4">
    <name type="scientific">Sorangium cellulosum</name>
    <name type="common">Polyangium cellulosum</name>
    <dbReference type="NCBI Taxonomy" id="56"/>
    <lineage>
        <taxon>Bacteria</taxon>
        <taxon>Pseudomonadati</taxon>
        <taxon>Myxococcota</taxon>
        <taxon>Polyangia</taxon>
        <taxon>Polyangiales</taxon>
        <taxon>Polyangiaceae</taxon>
        <taxon>Sorangium</taxon>
    </lineage>
</organism>
<keyword evidence="1" id="KW-0732">Signal</keyword>
<dbReference type="InterPro" id="IPR001480">
    <property type="entry name" value="Bulb-type_lectin_dom"/>
</dbReference>
<feature type="signal peptide" evidence="1">
    <location>
        <begin position="1"/>
        <end position="30"/>
    </location>
</feature>
<dbReference type="AlphaFoldDB" id="A0A150PEK2"/>
<dbReference type="PROSITE" id="PS50927">
    <property type="entry name" value="BULB_LECTIN"/>
    <property type="match status" value="1"/>
</dbReference>
<comment type="caution">
    <text evidence="3">The sequence shown here is derived from an EMBL/GenBank/DDBJ whole genome shotgun (WGS) entry which is preliminary data.</text>
</comment>
<protein>
    <recommendedName>
        <fullName evidence="2">Bulb-type lectin domain-containing protein</fullName>
    </recommendedName>
</protein>
<dbReference type="InterPro" id="IPR036426">
    <property type="entry name" value="Bulb-type_lectin_dom_sf"/>
</dbReference>
<dbReference type="EMBL" id="JELY01001945">
    <property type="protein sequence ID" value="KYF54097.1"/>
    <property type="molecule type" value="Genomic_DNA"/>
</dbReference>
<dbReference type="SUPFAM" id="SSF51110">
    <property type="entry name" value="alpha-D-mannose-specific plant lectins"/>
    <property type="match status" value="1"/>
</dbReference>
<evidence type="ECO:0000313" key="3">
    <source>
        <dbReference type="EMBL" id="KYF54097.1"/>
    </source>
</evidence>
<gene>
    <name evidence="3" type="ORF">BE08_29170</name>
</gene>
<reference evidence="3 4" key="1">
    <citation type="submission" date="2014-02" db="EMBL/GenBank/DDBJ databases">
        <title>The small core and large imbalanced accessory genome model reveals a collaborative survival strategy of Sorangium cellulosum strains in nature.</title>
        <authorList>
            <person name="Han K."/>
            <person name="Peng R."/>
            <person name="Blom J."/>
            <person name="Li Y.-Z."/>
        </authorList>
    </citation>
    <scope>NUCLEOTIDE SEQUENCE [LARGE SCALE GENOMIC DNA]</scope>
    <source>
        <strain evidence="3 4">So0157-25</strain>
    </source>
</reference>
<dbReference type="SMART" id="SM00108">
    <property type="entry name" value="B_lectin"/>
    <property type="match status" value="1"/>
</dbReference>
<dbReference type="Proteomes" id="UP000075420">
    <property type="component" value="Unassembled WGS sequence"/>
</dbReference>
<feature type="chain" id="PRO_5007565906" description="Bulb-type lectin domain-containing protein" evidence="1">
    <location>
        <begin position="31"/>
        <end position="151"/>
    </location>
</feature>
<evidence type="ECO:0000259" key="2">
    <source>
        <dbReference type="PROSITE" id="PS50927"/>
    </source>
</evidence>
<dbReference type="Gene3D" id="2.90.10.10">
    <property type="entry name" value="Bulb-type lectin domain"/>
    <property type="match status" value="2"/>
</dbReference>
<proteinExistence type="predicted"/>
<feature type="domain" description="Bulb-type lectin" evidence="2">
    <location>
        <begin position="51"/>
        <end position="151"/>
    </location>
</feature>
<dbReference type="CDD" id="cd00028">
    <property type="entry name" value="B_lectin"/>
    <property type="match status" value="1"/>
</dbReference>
<name>A0A150PEK2_SORCE</name>
<sequence length="151" mass="16268">MIGAVQFVRRALLPAACLGAALTQAGDARAQPVKPVWASNTFQSGEHCDPQTKLFGGDYLNRGYGVYSANRKYHLIMQDDGNLVLYKVPAQPLWATGTAGQAIKHAIMQADGNLVLYDYAGQAKWASNTQGHRGAFLVVQCDGNLVIYAPT</sequence>
<accession>A0A150PEK2</accession>
<evidence type="ECO:0000313" key="4">
    <source>
        <dbReference type="Proteomes" id="UP000075420"/>
    </source>
</evidence>